<keyword evidence="3" id="KW-1185">Reference proteome</keyword>
<dbReference type="Proteomes" id="UP001303046">
    <property type="component" value="Unassembled WGS sequence"/>
</dbReference>
<evidence type="ECO:0000313" key="3">
    <source>
        <dbReference type="Proteomes" id="UP001303046"/>
    </source>
</evidence>
<feature type="region of interest" description="Disordered" evidence="1">
    <location>
        <begin position="78"/>
        <end position="101"/>
    </location>
</feature>
<evidence type="ECO:0000256" key="1">
    <source>
        <dbReference type="SAM" id="MobiDB-lite"/>
    </source>
</evidence>
<name>A0ABR1DLY7_NECAM</name>
<sequence length="133" mass="14876">MHVRVRLLPAHGGPACTKRSKTFEYTHWDRTSYNTWPAKHITKDHNLKGRTPKGSMDSLATTIPSVTLNCRTLLSEVQQETRIKDRPTSVSEATSSPSTVATPMKKRYPVIIVGIAAMEMGLEQQSNVQGKWN</sequence>
<reference evidence="2 3" key="1">
    <citation type="submission" date="2023-08" db="EMBL/GenBank/DDBJ databases">
        <title>A Necator americanus chromosomal reference genome.</title>
        <authorList>
            <person name="Ilik V."/>
            <person name="Petrzelkova K.J."/>
            <person name="Pardy F."/>
            <person name="Fuh T."/>
            <person name="Niatou-Singa F.S."/>
            <person name="Gouil Q."/>
            <person name="Baker L."/>
            <person name="Ritchie M.E."/>
            <person name="Jex A.R."/>
            <person name="Gazzola D."/>
            <person name="Li H."/>
            <person name="Toshio Fujiwara R."/>
            <person name="Zhan B."/>
            <person name="Aroian R.V."/>
            <person name="Pafco B."/>
            <person name="Schwarz E.M."/>
        </authorList>
    </citation>
    <scope>NUCLEOTIDE SEQUENCE [LARGE SCALE GENOMIC DNA]</scope>
    <source>
        <strain evidence="2 3">Aroian</strain>
        <tissue evidence="2">Whole animal</tissue>
    </source>
</reference>
<comment type="caution">
    <text evidence="2">The sequence shown here is derived from an EMBL/GenBank/DDBJ whole genome shotgun (WGS) entry which is preliminary data.</text>
</comment>
<feature type="compositionally biased region" description="Polar residues" evidence="1">
    <location>
        <begin position="88"/>
        <end position="101"/>
    </location>
</feature>
<evidence type="ECO:0000313" key="2">
    <source>
        <dbReference type="EMBL" id="KAK6751330.1"/>
    </source>
</evidence>
<gene>
    <name evidence="2" type="primary">Necator_chrIV.g16282</name>
    <name evidence="2" type="ORF">RB195_002986</name>
</gene>
<dbReference type="EMBL" id="JAVFWL010000004">
    <property type="protein sequence ID" value="KAK6751330.1"/>
    <property type="molecule type" value="Genomic_DNA"/>
</dbReference>
<accession>A0ABR1DLY7</accession>
<organism evidence="2 3">
    <name type="scientific">Necator americanus</name>
    <name type="common">Human hookworm</name>
    <dbReference type="NCBI Taxonomy" id="51031"/>
    <lineage>
        <taxon>Eukaryota</taxon>
        <taxon>Metazoa</taxon>
        <taxon>Ecdysozoa</taxon>
        <taxon>Nematoda</taxon>
        <taxon>Chromadorea</taxon>
        <taxon>Rhabditida</taxon>
        <taxon>Rhabditina</taxon>
        <taxon>Rhabditomorpha</taxon>
        <taxon>Strongyloidea</taxon>
        <taxon>Ancylostomatidae</taxon>
        <taxon>Bunostominae</taxon>
        <taxon>Necator</taxon>
    </lineage>
</organism>
<proteinExistence type="predicted"/>
<protein>
    <submittedName>
        <fullName evidence="2">Uncharacterized protein</fullName>
    </submittedName>
</protein>